<evidence type="ECO:0008006" key="4">
    <source>
        <dbReference type="Google" id="ProtNLM"/>
    </source>
</evidence>
<reference evidence="2 3" key="1">
    <citation type="submission" date="2020-02" db="EMBL/GenBank/DDBJ databases">
        <authorList>
            <person name="Babadi Z.K."/>
            <person name="Risdian C."/>
            <person name="Ebrahimipour G.H."/>
            <person name="Wink J."/>
        </authorList>
    </citation>
    <scope>NUCLEOTIDE SEQUENCE [LARGE SCALE GENOMIC DNA]</scope>
    <source>
        <strain evidence="2 3">ZKHCc1 1396</strain>
    </source>
</reference>
<proteinExistence type="predicted"/>
<comment type="caution">
    <text evidence="2">The sequence shown here is derived from an EMBL/GenBank/DDBJ whole genome shotgun (WGS) entry which is preliminary data.</text>
</comment>
<keyword evidence="1" id="KW-0472">Membrane</keyword>
<evidence type="ECO:0000256" key="1">
    <source>
        <dbReference type="SAM" id="Phobius"/>
    </source>
</evidence>
<keyword evidence="3" id="KW-1185">Reference proteome</keyword>
<dbReference type="Proteomes" id="UP001516472">
    <property type="component" value="Unassembled WGS sequence"/>
</dbReference>
<gene>
    <name evidence="2" type="ORF">G4177_04780</name>
</gene>
<feature type="transmembrane region" description="Helical" evidence="1">
    <location>
        <begin position="21"/>
        <end position="40"/>
    </location>
</feature>
<keyword evidence="1" id="KW-0812">Transmembrane</keyword>
<sequence length="63" mass="7374">MKTRTELLRRQRLQRGQAMSEYGVISAAFFGFSVMSWPFLVQLINALHTYFQSVYYVIQSPIP</sequence>
<evidence type="ECO:0000313" key="3">
    <source>
        <dbReference type="Proteomes" id="UP001516472"/>
    </source>
</evidence>
<organism evidence="2 3">
    <name type="scientific">Corallococcus soli</name>
    <dbReference type="NCBI Taxonomy" id="2710757"/>
    <lineage>
        <taxon>Bacteria</taxon>
        <taxon>Pseudomonadati</taxon>
        <taxon>Myxococcota</taxon>
        <taxon>Myxococcia</taxon>
        <taxon>Myxococcales</taxon>
        <taxon>Cystobacterineae</taxon>
        <taxon>Myxococcaceae</taxon>
        <taxon>Corallococcus</taxon>
    </lineage>
</organism>
<dbReference type="RefSeq" id="WP_193346873.1">
    <property type="nucleotide sequence ID" value="NZ_CBCSIP010000005.1"/>
</dbReference>
<keyword evidence="1" id="KW-1133">Transmembrane helix</keyword>
<name>A0ABR9PHU1_9BACT</name>
<dbReference type="EMBL" id="JAAIYO010000001">
    <property type="protein sequence ID" value="MBE4747495.1"/>
    <property type="molecule type" value="Genomic_DNA"/>
</dbReference>
<protein>
    <recommendedName>
        <fullName evidence="4">Pilus assembly protein</fullName>
    </recommendedName>
</protein>
<evidence type="ECO:0000313" key="2">
    <source>
        <dbReference type="EMBL" id="MBE4747495.1"/>
    </source>
</evidence>
<accession>A0ABR9PHU1</accession>